<feature type="domain" description="Amidohydrolase 3" evidence="1">
    <location>
        <begin position="361"/>
        <end position="490"/>
    </location>
</feature>
<dbReference type="RefSeq" id="WP_345368852.1">
    <property type="nucleotide sequence ID" value="NZ_BAABJX010000009.1"/>
</dbReference>
<dbReference type="Gene3D" id="2.30.40.10">
    <property type="entry name" value="Urease, subunit C, domain 1"/>
    <property type="match status" value="1"/>
</dbReference>
<evidence type="ECO:0000313" key="2">
    <source>
        <dbReference type="EMBL" id="GAA4823186.1"/>
    </source>
</evidence>
<dbReference type="InterPro" id="IPR013108">
    <property type="entry name" value="Amidohydro_3"/>
</dbReference>
<evidence type="ECO:0000313" key="3">
    <source>
        <dbReference type="Proteomes" id="UP001500298"/>
    </source>
</evidence>
<dbReference type="Pfam" id="PF07969">
    <property type="entry name" value="Amidohydro_3"/>
    <property type="match status" value="1"/>
</dbReference>
<evidence type="ECO:0000259" key="1">
    <source>
        <dbReference type="Pfam" id="PF07969"/>
    </source>
</evidence>
<keyword evidence="3" id="KW-1185">Reference proteome</keyword>
<proteinExistence type="predicted"/>
<protein>
    <submittedName>
        <fullName evidence="2">Amidohydrolase family protein</fullName>
    </submittedName>
</protein>
<dbReference type="InterPro" id="IPR050378">
    <property type="entry name" value="Metallo-dep_Hydrolases_sf"/>
</dbReference>
<dbReference type="Gene3D" id="3.20.20.140">
    <property type="entry name" value="Metal-dependent hydrolases"/>
    <property type="match status" value="2"/>
</dbReference>
<gene>
    <name evidence="2" type="ORF">GCM10023331_04540</name>
</gene>
<name>A0ABP9D1A1_9BACT</name>
<dbReference type="SUPFAM" id="SSF51338">
    <property type="entry name" value="Composite domain of metallo-dependent hydrolases"/>
    <property type="match status" value="1"/>
</dbReference>
<sequence>MKWTNVLLLFIGAVLWSCSSSPLKEQYQEIDLLITNGKVVDGTGKTAYEADVFILNGKVVHIGKENTKGLKIKRTIDAEGKVVTPGFIDLHSHGSPERTPAFENFLAMGVTTITLGQDGFSPYHENLKDWQDSLSAKGTGTNIAMFVGHGTLRELSGIGRKEIPSEEELERMKTLLANNLVHCFGMSTGLEYTPALYAQEAELLELAKVVGEKGGMIMSHMRNEDDPELLQSIEELCRQGEFAPVHVSHLKSVYGKGEERAKEIIAFMQEQRAKGVQLTADIYPYNASYTGIAIVFPEWAKTKEQFEVAKKERREELETFIRNKVISRNGPEATLLGTAPYKGKTLADLEKEMGKPFEQILIDEIGPEGASAAYFVMNDELQTRLLTDSLLSVCSDGSPTSHHPRGHGTFAKLIEEYVNKRQVLSLEEAVRKVTAYPAGILKLQDRGTLKVGHKADVLIFDPAAVHATAEYSDPKQLAEGFEYVVVNGKVAREKGVLSEELYGEMLKPLSSVAKEL</sequence>
<dbReference type="Proteomes" id="UP001500298">
    <property type="component" value="Unassembled WGS sequence"/>
</dbReference>
<dbReference type="InterPro" id="IPR032466">
    <property type="entry name" value="Metal_Hydrolase"/>
</dbReference>
<organism evidence="2 3">
    <name type="scientific">Algivirga pacifica</name>
    <dbReference type="NCBI Taxonomy" id="1162670"/>
    <lineage>
        <taxon>Bacteria</taxon>
        <taxon>Pseudomonadati</taxon>
        <taxon>Bacteroidota</taxon>
        <taxon>Cytophagia</taxon>
        <taxon>Cytophagales</taxon>
        <taxon>Flammeovirgaceae</taxon>
        <taxon>Algivirga</taxon>
    </lineage>
</organism>
<dbReference type="SUPFAM" id="SSF51556">
    <property type="entry name" value="Metallo-dependent hydrolases"/>
    <property type="match status" value="1"/>
</dbReference>
<dbReference type="PANTHER" id="PTHR11647">
    <property type="entry name" value="HYDRANTOINASE/DIHYDROPYRIMIDINASE FAMILY MEMBER"/>
    <property type="match status" value="1"/>
</dbReference>
<reference evidence="3" key="1">
    <citation type="journal article" date="2019" name="Int. J. Syst. Evol. Microbiol.">
        <title>The Global Catalogue of Microorganisms (GCM) 10K type strain sequencing project: providing services to taxonomists for standard genome sequencing and annotation.</title>
        <authorList>
            <consortium name="The Broad Institute Genomics Platform"/>
            <consortium name="The Broad Institute Genome Sequencing Center for Infectious Disease"/>
            <person name="Wu L."/>
            <person name="Ma J."/>
        </authorList>
    </citation>
    <scope>NUCLEOTIDE SEQUENCE [LARGE SCALE GENOMIC DNA]</scope>
    <source>
        <strain evidence="3">JCM 18326</strain>
    </source>
</reference>
<accession>A0ABP9D1A1</accession>
<comment type="caution">
    <text evidence="2">The sequence shown here is derived from an EMBL/GenBank/DDBJ whole genome shotgun (WGS) entry which is preliminary data.</text>
</comment>
<dbReference type="InterPro" id="IPR011059">
    <property type="entry name" value="Metal-dep_hydrolase_composite"/>
</dbReference>
<dbReference type="EMBL" id="BAABJX010000009">
    <property type="protein sequence ID" value="GAA4823186.1"/>
    <property type="molecule type" value="Genomic_DNA"/>
</dbReference>
<dbReference type="PANTHER" id="PTHR11647:SF1">
    <property type="entry name" value="COLLAPSIN RESPONSE MEDIATOR PROTEIN"/>
    <property type="match status" value="1"/>
</dbReference>